<name>A0A0N4Y743_NIPBR</name>
<dbReference type="AlphaFoldDB" id="A0A0N4Y743"/>
<evidence type="ECO:0000313" key="1">
    <source>
        <dbReference type="EMBL" id="VDL75541.1"/>
    </source>
</evidence>
<proteinExistence type="predicted"/>
<protein>
    <submittedName>
        <fullName evidence="3">DUF1534 domain-containing protein</fullName>
    </submittedName>
</protein>
<reference evidence="1 2" key="2">
    <citation type="submission" date="2018-11" db="EMBL/GenBank/DDBJ databases">
        <authorList>
            <consortium name="Pathogen Informatics"/>
        </authorList>
    </citation>
    <scope>NUCLEOTIDE SEQUENCE [LARGE SCALE GENOMIC DNA]</scope>
</reference>
<accession>A0A0N4Y743</accession>
<dbReference type="WBParaSite" id="NBR_0001195101-mRNA-1">
    <property type="protein sequence ID" value="NBR_0001195101-mRNA-1"/>
    <property type="gene ID" value="NBR_0001195101"/>
</dbReference>
<evidence type="ECO:0000313" key="2">
    <source>
        <dbReference type="Proteomes" id="UP000271162"/>
    </source>
</evidence>
<keyword evidence="2" id="KW-1185">Reference proteome</keyword>
<dbReference type="EMBL" id="UYSL01020638">
    <property type="protein sequence ID" value="VDL75541.1"/>
    <property type="molecule type" value="Genomic_DNA"/>
</dbReference>
<reference evidence="3" key="1">
    <citation type="submission" date="2017-02" db="UniProtKB">
        <authorList>
            <consortium name="WormBaseParasite"/>
        </authorList>
    </citation>
    <scope>IDENTIFICATION</scope>
</reference>
<gene>
    <name evidence="1" type="ORF">NBR_LOCUS11952</name>
</gene>
<sequence length="74" mass="8295">MVQVRLEDDGGTVALKRRLHHYNAHTQRLSSASSRVILPRRAPTGPFGGPDMTQRAIEQLADQPDATHSRRHDN</sequence>
<evidence type="ECO:0000313" key="3">
    <source>
        <dbReference type="WBParaSite" id="NBR_0001195101-mRNA-1"/>
    </source>
</evidence>
<organism evidence="3">
    <name type="scientific">Nippostrongylus brasiliensis</name>
    <name type="common">Rat hookworm</name>
    <dbReference type="NCBI Taxonomy" id="27835"/>
    <lineage>
        <taxon>Eukaryota</taxon>
        <taxon>Metazoa</taxon>
        <taxon>Ecdysozoa</taxon>
        <taxon>Nematoda</taxon>
        <taxon>Chromadorea</taxon>
        <taxon>Rhabditida</taxon>
        <taxon>Rhabditina</taxon>
        <taxon>Rhabditomorpha</taxon>
        <taxon>Strongyloidea</taxon>
        <taxon>Heligmosomidae</taxon>
        <taxon>Nippostrongylus</taxon>
    </lineage>
</organism>
<dbReference type="Proteomes" id="UP000271162">
    <property type="component" value="Unassembled WGS sequence"/>
</dbReference>